<accession>A0A195BDS4</accession>
<organism evidence="1 2">
    <name type="scientific">Atta colombica</name>
    <dbReference type="NCBI Taxonomy" id="520822"/>
    <lineage>
        <taxon>Eukaryota</taxon>
        <taxon>Metazoa</taxon>
        <taxon>Ecdysozoa</taxon>
        <taxon>Arthropoda</taxon>
        <taxon>Hexapoda</taxon>
        <taxon>Insecta</taxon>
        <taxon>Pterygota</taxon>
        <taxon>Neoptera</taxon>
        <taxon>Endopterygota</taxon>
        <taxon>Hymenoptera</taxon>
        <taxon>Apocrita</taxon>
        <taxon>Aculeata</taxon>
        <taxon>Formicoidea</taxon>
        <taxon>Formicidae</taxon>
        <taxon>Myrmicinae</taxon>
        <taxon>Atta</taxon>
    </lineage>
</organism>
<reference evidence="1 2" key="1">
    <citation type="submission" date="2015-09" db="EMBL/GenBank/DDBJ databases">
        <title>Atta colombica WGS genome.</title>
        <authorList>
            <person name="Nygaard S."/>
            <person name="Hu H."/>
            <person name="Boomsma J."/>
            <person name="Zhang G."/>
        </authorList>
    </citation>
    <scope>NUCLEOTIDE SEQUENCE [LARGE SCALE GENOMIC DNA]</scope>
    <source>
        <strain evidence="1">Treedump-2</strain>
        <tissue evidence="1">Whole body</tissue>
    </source>
</reference>
<gene>
    <name evidence="1" type="ORF">ALC53_07152</name>
</gene>
<proteinExistence type="predicted"/>
<protein>
    <submittedName>
        <fullName evidence="1">Uncharacterized protein</fullName>
    </submittedName>
</protein>
<dbReference type="EMBL" id="KQ976513">
    <property type="protein sequence ID" value="KYM82364.1"/>
    <property type="molecule type" value="Genomic_DNA"/>
</dbReference>
<dbReference type="AlphaFoldDB" id="A0A195BDS4"/>
<evidence type="ECO:0000313" key="2">
    <source>
        <dbReference type="Proteomes" id="UP000078540"/>
    </source>
</evidence>
<evidence type="ECO:0000313" key="1">
    <source>
        <dbReference type="EMBL" id="KYM82364.1"/>
    </source>
</evidence>
<keyword evidence="2" id="KW-1185">Reference proteome</keyword>
<dbReference type="Proteomes" id="UP000078540">
    <property type="component" value="Unassembled WGS sequence"/>
</dbReference>
<sequence length="125" mass="13967">MLQGHIWRISTRLLDLAKRLRPGPTRALDANVSRHSRRMPGRPPPLAISPLQPPAGYLPIPIGFVIALKCSDSWRAAELDTDGWIDTILNNAQNAQILITTSNPARDTNVVNDEERLLQVNCEFH</sequence>
<name>A0A195BDS4_9HYME</name>